<keyword evidence="2" id="KW-1185">Reference proteome</keyword>
<organism evidence="2 3">
    <name type="scientific">Heligmosomoides polygyrus</name>
    <name type="common">Parasitic roundworm</name>
    <dbReference type="NCBI Taxonomy" id="6339"/>
    <lineage>
        <taxon>Eukaryota</taxon>
        <taxon>Metazoa</taxon>
        <taxon>Ecdysozoa</taxon>
        <taxon>Nematoda</taxon>
        <taxon>Chromadorea</taxon>
        <taxon>Rhabditida</taxon>
        <taxon>Rhabditina</taxon>
        <taxon>Rhabditomorpha</taxon>
        <taxon>Strongyloidea</taxon>
        <taxon>Heligmosomidae</taxon>
        <taxon>Heligmosomoides</taxon>
    </lineage>
</organism>
<dbReference type="WBParaSite" id="HPBE_0001637101-mRNA-1">
    <property type="protein sequence ID" value="HPBE_0001637101-mRNA-1"/>
    <property type="gene ID" value="HPBE_0001637101"/>
</dbReference>
<accession>A0A183G4D4</accession>
<dbReference type="Proteomes" id="UP000050761">
    <property type="component" value="Unassembled WGS sequence"/>
</dbReference>
<sequence>MCRLHLLCEGITRHAPIDTYAVHRPYEEALRKVKEAVADLTGHNRLTEEESVDFAAPESARMLEKDGERIGVRARVIVTFV</sequence>
<proteinExistence type="predicted"/>
<gene>
    <name evidence="1" type="ORF">HPBE_LOCUS16370</name>
</gene>
<evidence type="ECO:0000313" key="1">
    <source>
        <dbReference type="EMBL" id="VDP05758.1"/>
    </source>
</evidence>
<protein>
    <submittedName>
        <fullName evidence="3">2-C-methyl-D-erythritol 2,4-cyclodiphosphate synthase</fullName>
    </submittedName>
</protein>
<reference evidence="1 2" key="1">
    <citation type="submission" date="2018-11" db="EMBL/GenBank/DDBJ databases">
        <authorList>
            <consortium name="Pathogen Informatics"/>
        </authorList>
    </citation>
    <scope>NUCLEOTIDE SEQUENCE [LARGE SCALE GENOMIC DNA]</scope>
</reference>
<accession>A0A3P8B7G1</accession>
<dbReference type="AlphaFoldDB" id="A0A183G4D4"/>
<evidence type="ECO:0000313" key="2">
    <source>
        <dbReference type="Proteomes" id="UP000050761"/>
    </source>
</evidence>
<evidence type="ECO:0000313" key="3">
    <source>
        <dbReference type="WBParaSite" id="HPBE_0001637101-mRNA-1"/>
    </source>
</evidence>
<reference evidence="3" key="2">
    <citation type="submission" date="2019-09" db="UniProtKB">
        <authorList>
            <consortium name="WormBaseParasite"/>
        </authorList>
    </citation>
    <scope>IDENTIFICATION</scope>
</reference>
<dbReference type="EMBL" id="UZAH01029383">
    <property type="protein sequence ID" value="VDP05758.1"/>
    <property type="molecule type" value="Genomic_DNA"/>
</dbReference>
<name>A0A183G4D4_HELPZ</name>